<dbReference type="InterPro" id="IPR013096">
    <property type="entry name" value="Cupin_2"/>
</dbReference>
<dbReference type="InterPro" id="IPR014710">
    <property type="entry name" value="RmlC-like_jellyroll"/>
</dbReference>
<dbReference type="InterPro" id="IPR001387">
    <property type="entry name" value="Cro/C1-type_HTH"/>
</dbReference>
<evidence type="ECO:0000313" key="3">
    <source>
        <dbReference type="EMBL" id="CAA2106575.1"/>
    </source>
</evidence>
<dbReference type="SUPFAM" id="SSF51182">
    <property type="entry name" value="RmlC-like cupins"/>
    <property type="match status" value="1"/>
</dbReference>
<organism evidence="3">
    <name type="scientific">Methylobacterium bullatum</name>
    <dbReference type="NCBI Taxonomy" id="570505"/>
    <lineage>
        <taxon>Bacteria</taxon>
        <taxon>Pseudomonadati</taxon>
        <taxon>Pseudomonadota</taxon>
        <taxon>Alphaproteobacteria</taxon>
        <taxon>Hyphomicrobiales</taxon>
        <taxon>Methylobacteriaceae</taxon>
        <taxon>Methylobacterium</taxon>
    </lineage>
</organism>
<evidence type="ECO:0000259" key="2">
    <source>
        <dbReference type="PROSITE" id="PS50943"/>
    </source>
</evidence>
<dbReference type="CDD" id="cd00093">
    <property type="entry name" value="HTH_XRE"/>
    <property type="match status" value="1"/>
</dbReference>
<gene>
    <name evidence="3" type="primary">puuR</name>
    <name evidence="3" type="ORF">MBUL_03741</name>
</gene>
<dbReference type="Gene3D" id="2.60.120.10">
    <property type="entry name" value="Jelly Rolls"/>
    <property type="match status" value="1"/>
</dbReference>
<feature type="domain" description="HTH cro/C1-type" evidence="2">
    <location>
        <begin position="7"/>
        <end position="61"/>
    </location>
</feature>
<dbReference type="InterPro" id="IPR050807">
    <property type="entry name" value="TransReg_Diox_bact_type"/>
</dbReference>
<accession>A0A679JCS8</accession>
<dbReference type="GO" id="GO:0003677">
    <property type="term" value="F:DNA binding"/>
    <property type="evidence" value="ECO:0007669"/>
    <property type="project" value="UniProtKB-KW"/>
</dbReference>
<dbReference type="PANTHER" id="PTHR46797:SF1">
    <property type="entry name" value="METHYLPHOSPHONATE SYNTHASE"/>
    <property type="match status" value="1"/>
</dbReference>
<dbReference type="GO" id="GO:0003700">
    <property type="term" value="F:DNA-binding transcription factor activity"/>
    <property type="evidence" value="ECO:0007669"/>
    <property type="project" value="TreeGrafter"/>
</dbReference>
<dbReference type="InterPro" id="IPR010982">
    <property type="entry name" value="Lambda_DNA-bd_dom_sf"/>
</dbReference>
<name>A0A679JCS8_9HYPH</name>
<dbReference type="EMBL" id="LR743504">
    <property type="protein sequence ID" value="CAA2106575.1"/>
    <property type="molecule type" value="Genomic_DNA"/>
</dbReference>
<dbReference type="PANTHER" id="PTHR46797">
    <property type="entry name" value="HTH-TYPE TRANSCRIPTIONAL REGULATOR"/>
    <property type="match status" value="1"/>
</dbReference>
<dbReference type="PROSITE" id="PS50943">
    <property type="entry name" value="HTH_CROC1"/>
    <property type="match status" value="1"/>
</dbReference>
<dbReference type="SMART" id="SM00530">
    <property type="entry name" value="HTH_XRE"/>
    <property type="match status" value="1"/>
</dbReference>
<dbReference type="SUPFAM" id="SSF47413">
    <property type="entry name" value="lambda repressor-like DNA-binding domains"/>
    <property type="match status" value="1"/>
</dbReference>
<dbReference type="Pfam" id="PF01381">
    <property type="entry name" value="HTH_3"/>
    <property type="match status" value="1"/>
</dbReference>
<dbReference type="AlphaFoldDB" id="A0A679JCS8"/>
<dbReference type="CDD" id="cd02209">
    <property type="entry name" value="cupin_XRE_C"/>
    <property type="match status" value="1"/>
</dbReference>
<dbReference type="GO" id="GO:0005829">
    <property type="term" value="C:cytosol"/>
    <property type="evidence" value="ECO:0007669"/>
    <property type="project" value="TreeGrafter"/>
</dbReference>
<proteinExistence type="predicted"/>
<sequence length="176" mass="18363">MSVAQRIRALRRRSNLTLDALAARVGVHKGHLSRIERGQKAPSLATLEAIAMGLGASMSELFGEKAAADDVIVARAGSRITTRDAGYAVHALLPAEAGRAAALYMVEPGGTFLTEDRPTHGGQEIAYVLAGEVELVVADRSVVLGIGDCATYDGGLPHRLRRLGSAPASVLVIITG</sequence>
<dbReference type="Pfam" id="PF07883">
    <property type="entry name" value="Cupin_2"/>
    <property type="match status" value="1"/>
</dbReference>
<protein>
    <submittedName>
        <fullName evidence="3">HTH-type transcriptional regulator PuuR</fullName>
    </submittedName>
</protein>
<evidence type="ECO:0000256" key="1">
    <source>
        <dbReference type="ARBA" id="ARBA00023125"/>
    </source>
</evidence>
<reference evidence="3" key="1">
    <citation type="submission" date="2019-12" db="EMBL/GenBank/DDBJ databases">
        <authorList>
            <person name="Cremers G."/>
        </authorList>
    </citation>
    <scope>NUCLEOTIDE SEQUENCE</scope>
    <source>
        <strain evidence="3">Mbul1</strain>
    </source>
</reference>
<dbReference type="InterPro" id="IPR011051">
    <property type="entry name" value="RmlC_Cupin_sf"/>
</dbReference>
<dbReference type="Gene3D" id="1.10.260.40">
    <property type="entry name" value="lambda repressor-like DNA-binding domains"/>
    <property type="match status" value="1"/>
</dbReference>
<keyword evidence="1" id="KW-0238">DNA-binding</keyword>